<dbReference type="OrthoDB" id="5125733at2759"/>
<sequence length="467" mass="53548">MTPRESTKEVKTSGFEPTNLCEACKNLILDDRKIVENAGARLKNIQPLNEVFGFNKLNFRGVPGANVIVDTLDFHQYDELPHLPRLAASAEAGCHFCAFLRTAISNQYPMSDSDCNDARMEIAFHYIWQRSKQAQMLGSSLGIWLRALVVDLTISLHSGVLGFEKIIFLTEAPPDPENPRLVIVKGHSPRNNFNYRKVKYAALSYCWGPPEDAESMLKTTKESLQSRLSGIVKGEMPLVFRDAISVCEKLAIPYLWIDALCIVQDDEKEWQQEASQMGKVYENAFVTIVPSASDSCKEGFVQRSRKTLEVPFRSTIRQEIHGEYYLRQVTSLDLDLHLAQYKYYLEDNFTRWDSRGWTFQEKALSRRILKFGPSMVSYDCPKWRRSEMEDKRRESSGGWSKPPVLSLTAPESYTAWNDITGNFAKRHFRYRKDIFPAISDMAQRFAKANKDKYVAGLWRGDLFRGLL</sequence>
<protein>
    <recommendedName>
        <fullName evidence="1">Heterokaryon incompatibility domain-containing protein</fullName>
    </recommendedName>
</protein>
<evidence type="ECO:0000313" key="2">
    <source>
        <dbReference type="EMBL" id="ERF72962.1"/>
    </source>
</evidence>
<keyword evidence="3" id="KW-1185">Reference proteome</keyword>
<evidence type="ECO:0000313" key="3">
    <source>
        <dbReference type="Proteomes" id="UP000019373"/>
    </source>
</evidence>
<dbReference type="HOGENOM" id="CLU_585298_0_0_1"/>
<reference evidence="3" key="1">
    <citation type="journal article" date="2014" name="BMC Genomics">
        <title>Genome characteristics reveal the impact of lichenization on lichen-forming fungus Endocarpon pusillum Hedwig (Verrucariales, Ascomycota).</title>
        <authorList>
            <person name="Wang Y.-Y."/>
            <person name="Liu B."/>
            <person name="Zhang X.-Y."/>
            <person name="Zhou Q.-M."/>
            <person name="Zhang T."/>
            <person name="Li H."/>
            <person name="Yu Y.-F."/>
            <person name="Zhang X.-L."/>
            <person name="Hao X.-Y."/>
            <person name="Wang M."/>
            <person name="Wang L."/>
            <person name="Wei J.-C."/>
        </authorList>
    </citation>
    <scope>NUCLEOTIDE SEQUENCE [LARGE SCALE GENOMIC DNA]</scope>
    <source>
        <strain evidence="3">Z07020 / HMAS-L-300199</strain>
    </source>
</reference>
<evidence type="ECO:0000259" key="1">
    <source>
        <dbReference type="Pfam" id="PF06985"/>
    </source>
</evidence>
<dbReference type="InterPro" id="IPR010730">
    <property type="entry name" value="HET"/>
</dbReference>
<dbReference type="PANTHER" id="PTHR33112:SF16">
    <property type="entry name" value="HETEROKARYON INCOMPATIBILITY DOMAIN-CONTAINING PROTEIN"/>
    <property type="match status" value="1"/>
</dbReference>
<name>U1G6G2_ENDPU</name>
<dbReference type="EMBL" id="KE721008">
    <property type="protein sequence ID" value="ERF72962.1"/>
    <property type="molecule type" value="Genomic_DNA"/>
</dbReference>
<gene>
    <name evidence="2" type="ORF">EPUS_05043</name>
</gene>
<dbReference type="GeneID" id="19239996"/>
<dbReference type="Pfam" id="PF06985">
    <property type="entry name" value="HET"/>
    <property type="match status" value="1"/>
</dbReference>
<proteinExistence type="predicted"/>
<dbReference type="PANTHER" id="PTHR33112">
    <property type="entry name" value="DOMAIN PROTEIN, PUTATIVE-RELATED"/>
    <property type="match status" value="1"/>
</dbReference>
<dbReference type="AlphaFoldDB" id="U1G6G2"/>
<dbReference type="eggNOG" id="ENOG502SS8J">
    <property type="taxonomic scope" value="Eukaryota"/>
</dbReference>
<dbReference type="RefSeq" id="XP_007801398.1">
    <property type="nucleotide sequence ID" value="XM_007803207.1"/>
</dbReference>
<feature type="domain" description="Heterokaryon incompatibility" evidence="1">
    <location>
        <begin position="200"/>
        <end position="361"/>
    </location>
</feature>
<dbReference type="Proteomes" id="UP000019373">
    <property type="component" value="Unassembled WGS sequence"/>
</dbReference>
<organism evidence="2 3">
    <name type="scientific">Endocarpon pusillum (strain Z07020 / HMAS-L-300199)</name>
    <name type="common">Lichen-forming fungus</name>
    <dbReference type="NCBI Taxonomy" id="1263415"/>
    <lineage>
        <taxon>Eukaryota</taxon>
        <taxon>Fungi</taxon>
        <taxon>Dikarya</taxon>
        <taxon>Ascomycota</taxon>
        <taxon>Pezizomycotina</taxon>
        <taxon>Eurotiomycetes</taxon>
        <taxon>Chaetothyriomycetidae</taxon>
        <taxon>Verrucariales</taxon>
        <taxon>Verrucariaceae</taxon>
        <taxon>Endocarpon</taxon>
    </lineage>
</organism>
<accession>U1G6G2</accession>